<evidence type="ECO:0000259" key="1">
    <source>
        <dbReference type="Pfam" id="PF18478"/>
    </source>
</evidence>
<proteinExistence type="predicted"/>
<reference evidence="2 3" key="1">
    <citation type="submission" date="2017-06" db="EMBL/GenBank/DDBJ databases">
        <title>Genome sequencing of cyanobaciteial culture collection at National Institute for Environmental Studies (NIES).</title>
        <authorList>
            <person name="Hirose Y."/>
            <person name="Shimura Y."/>
            <person name="Fujisawa T."/>
            <person name="Nakamura Y."/>
            <person name="Kawachi M."/>
        </authorList>
    </citation>
    <scope>NUCLEOTIDE SEQUENCE [LARGE SCALE GENOMIC DNA]</scope>
    <source>
        <strain evidence="2 3">NIES-23</strain>
    </source>
</reference>
<dbReference type="EMBL" id="AP018216">
    <property type="protein sequence ID" value="BAY70779.1"/>
    <property type="molecule type" value="Genomic_DNA"/>
</dbReference>
<dbReference type="InterPro" id="IPR041375">
    <property type="entry name" value="VapC45_PIN-like"/>
</dbReference>
<protein>
    <recommendedName>
        <fullName evidence="1">VapC45 PIN like domain-containing protein</fullName>
    </recommendedName>
</protein>
<evidence type="ECO:0000313" key="2">
    <source>
        <dbReference type="EMBL" id="BAY70779.1"/>
    </source>
</evidence>
<dbReference type="AlphaFoldDB" id="A0A1Z4KP71"/>
<organism evidence="2 3">
    <name type="scientific">Trichormus variabilis NIES-23</name>
    <dbReference type="NCBI Taxonomy" id="1973479"/>
    <lineage>
        <taxon>Bacteria</taxon>
        <taxon>Bacillati</taxon>
        <taxon>Cyanobacteriota</taxon>
        <taxon>Cyanophyceae</taxon>
        <taxon>Nostocales</taxon>
        <taxon>Nostocaceae</taxon>
        <taxon>Trichormus</taxon>
    </lineage>
</organism>
<dbReference type="Pfam" id="PF18478">
    <property type="entry name" value="PIN_10"/>
    <property type="match status" value="1"/>
</dbReference>
<accession>A0A1Z4KP71</accession>
<dbReference type="Proteomes" id="UP000217507">
    <property type="component" value="Chromosome"/>
</dbReference>
<gene>
    <name evidence="2" type="ORF">NIES23_35870</name>
</gene>
<name>A0A1Z4KP71_ANAVA</name>
<feature type="domain" description="VapC45 PIN like" evidence="1">
    <location>
        <begin position="5"/>
        <end position="59"/>
    </location>
</feature>
<evidence type="ECO:0000313" key="3">
    <source>
        <dbReference type="Proteomes" id="UP000217507"/>
    </source>
</evidence>
<sequence length="115" mass="13192">MTIAIHDEYFGKDAQDVEWLPEVGKRGWVVLTKDGKISNNRLERIAVARAQIKMFTFASQSLSGEEMAGILLQAIVPMKRFVSKHPAPFIAKIYRDGHLDMWKDAQMLLEELQEF</sequence>